<dbReference type="AlphaFoldDB" id="A0AAD7J0X0"/>
<protein>
    <submittedName>
        <fullName evidence="2">Uncharacterized protein</fullName>
    </submittedName>
</protein>
<gene>
    <name evidence="2" type="ORF">B0H16DRAFT_1459347</name>
</gene>
<evidence type="ECO:0000313" key="3">
    <source>
        <dbReference type="Proteomes" id="UP001215598"/>
    </source>
</evidence>
<feature type="compositionally biased region" description="Basic and acidic residues" evidence="1">
    <location>
        <begin position="47"/>
        <end position="60"/>
    </location>
</feature>
<sequence>MCCSGEDGATGSILTHSLATSLRSALAACGREWSSFFCKSSKKSVRREEMSRAARSDGRRHACRPGVNEWRRRERSSVRATGARKRGASSRRDQDVDVASRVEFTRCSKHRVPRCRSGHGARRICGAVRVSGIRDHGRYRAEKAKERALRAGREVEGLLGATVRSMTANRDREREFARVSGVEYRDPQRINLESAMDGSSDTPPLYATVIVAYIDAQSKGVQLPTPRYCTGTASAVEVARLMSSRGTRIARKIEVKMRGSKGKGDGQRSRSGKVDVIGGRRIGQKGVTKNIEVKMRGRRVRSDCVGLRTEDYDFDPVSTLTLARRKAVEGLCSSRRRSDRDAHKGVGREEKEREVWEKRENKKMKTHPRMRPFRKPSIYILAIARDCQRGGIGSVDVLRETDNAPKDREEISQVAEKSGTWKRSRVNISPQARTATIHSYYSNMIVMSIF</sequence>
<dbReference type="Proteomes" id="UP001215598">
    <property type="component" value="Unassembled WGS sequence"/>
</dbReference>
<organism evidence="2 3">
    <name type="scientific">Mycena metata</name>
    <dbReference type="NCBI Taxonomy" id="1033252"/>
    <lineage>
        <taxon>Eukaryota</taxon>
        <taxon>Fungi</taxon>
        <taxon>Dikarya</taxon>
        <taxon>Basidiomycota</taxon>
        <taxon>Agaricomycotina</taxon>
        <taxon>Agaricomycetes</taxon>
        <taxon>Agaricomycetidae</taxon>
        <taxon>Agaricales</taxon>
        <taxon>Marasmiineae</taxon>
        <taxon>Mycenaceae</taxon>
        <taxon>Mycena</taxon>
    </lineage>
</organism>
<name>A0AAD7J0X0_9AGAR</name>
<accession>A0AAD7J0X0</accession>
<dbReference type="EMBL" id="JARKIB010000055">
    <property type="protein sequence ID" value="KAJ7753447.1"/>
    <property type="molecule type" value="Genomic_DNA"/>
</dbReference>
<evidence type="ECO:0000313" key="2">
    <source>
        <dbReference type="EMBL" id="KAJ7753447.1"/>
    </source>
</evidence>
<reference evidence="2" key="1">
    <citation type="submission" date="2023-03" db="EMBL/GenBank/DDBJ databases">
        <title>Massive genome expansion in bonnet fungi (Mycena s.s.) driven by repeated elements and novel gene families across ecological guilds.</title>
        <authorList>
            <consortium name="Lawrence Berkeley National Laboratory"/>
            <person name="Harder C.B."/>
            <person name="Miyauchi S."/>
            <person name="Viragh M."/>
            <person name="Kuo A."/>
            <person name="Thoen E."/>
            <person name="Andreopoulos B."/>
            <person name="Lu D."/>
            <person name="Skrede I."/>
            <person name="Drula E."/>
            <person name="Henrissat B."/>
            <person name="Morin E."/>
            <person name="Kohler A."/>
            <person name="Barry K."/>
            <person name="LaButti K."/>
            <person name="Morin E."/>
            <person name="Salamov A."/>
            <person name="Lipzen A."/>
            <person name="Mereny Z."/>
            <person name="Hegedus B."/>
            <person name="Baldrian P."/>
            <person name="Stursova M."/>
            <person name="Weitz H."/>
            <person name="Taylor A."/>
            <person name="Grigoriev I.V."/>
            <person name="Nagy L.G."/>
            <person name="Martin F."/>
            <person name="Kauserud H."/>
        </authorList>
    </citation>
    <scope>NUCLEOTIDE SEQUENCE</scope>
    <source>
        <strain evidence="2">CBHHK182m</strain>
    </source>
</reference>
<feature type="compositionally biased region" description="Basic and acidic residues" evidence="1">
    <location>
        <begin position="336"/>
        <end position="360"/>
    </location>
</feature>
<feature type="region of interest" description="Disordered" evidence="1">
    <location>
        <begin position="47"/>
        <end position="94"/>
    </location>
</feature>
<proteinExistence type="predicted"/>
<evidence type="ECO:0000256" key="1">
    <source>
        <dbReference type="SAM" id="MobiDB-lite"/>
    </source>
</evidence>
<keyword evidence="3" id="KW-1185">Reference proteome</keyword>
<feature type="region of interest" description="Disordered" evidence="1">
    <location>
        <begin position="328"/>
        <end position="368"/>
    </location>
</feature>
<comment type="caution">
    <text evidence="2">The sequence shown here is derived from an EMBL/GenBank/DDBJ whole genome shotgun (WGS) entry which is preliminary data.</text>
</comment>